<reference evidence="5" key="1">
    <citation type="submission" date="2017-03" db="EMBL/GenBank/DDBJ databases">
        <authorList>
            <person name="Monnet C."/>
        </authorList>
    </citation>
    <scope>NUCLEOTIDE SEQUENCE [LARGE SCALE GENOMIC DNA]</scope>
    <source>
        <strain evidence="5">ATCC 49514</strain>
    </source>
</reference>
<dbReference type="Proteomes" id="UP000234382">
    <property type="component" value="Unassembled WGS sequence"/>
</dbReference>
<dbReference type="InterPro" id="IPR001296">
    <property type="entry name" value="Glyco_trans_1"/>
</dbReference>
<dbReference type="AlphaFoldDB" id="A0A2H1HRB5"/>
<protein>
    <submittedName>
        <fullName evidence="4">Glycosyl transferases group 1</fullName>
    </submittedName>
</protein>
<evidence type="ECO:0000259" key="3">
    <source>
        <dbReference type="Pfam" id="PF00534"/>
    </source>
</evidence>
<dbReference type="EMBL" id="FXYX01000001">
    <property type="protein sequence ID" value="SMX65386.1"/>
    <property type="molecule type" value="Genomic_DNA"/>
</dbReference>
<sequence>MTTVALERSSAFARLDNRRVEILTLSPEMKGRDRERELQEAGTLDRKVKIRNLWQDLTTWSDRKLRRMIGTVDPDPSAVDDVLNRSGRDWTELREDSEGHLLQVDRYHDRGHLLVIDRQDMKKRGRRGGRRITLFGRDQKVIAQWPTARDFYHAWLDVVIGTKPSYLICDSAFVGNFIHEYRRDNVILSQVIHSHFVDDVAGDHLDELSGDKFGMLRHLDAFDVVAILTNGQREDMSKLDLAARSMKTISNLTENLHGDPTAPRPRGQGAMIARLDPIKRIEDAVLAVSKVEVVRSGRVSLDIFGEGDERPVLEELIAENRLQSNVVLHGHTPGAKNAFLTSSFSLLTSHSEGQALVVAESMSAGCIPICYDIDYRPAEVIDHGINGFIVPNGDVDTLSGTIAHFLSMPENEVRQMRAKAIERAADFFEEAVIRRWGSDLAEQAFTSIAQLKDARAELISASIDSDGISIRVGLSGLGGVIPDDVFVSWKSRKSHFYGRVRAVLTGDMITADIPLSRIVRITAEYVDFSVDLVVGRGFCRVRIAGDSDSIVNRSDRLKLYSTKYGNLSGTFTRADLTSTS</sequence>
<dbReference type="Pfam" id="PF00534">
    <property type="entry name" value="Glycos_transf_1"/>
    <property type="match status" value="1"/>
</dbReference>
<dbReference type="Gene3D" id="3.40.50.2000">
    <property type="entry name" value="Glycogen Phosphorylase B"/>
    <property type="match status" value="3"/>
</dbReference>
<dbReference type="PANTHER" id="PTHR12526:SF629">
    <property type="entry name" value="TEICHURONIC ACID BIOSYNTHESIS GLYCOSYLTRANSFERASE TUAH-RELATED"/>
    <property type="match status" value="1"/>
</dbReference>
<dbReference type="PANTHER" id="PTHR12526">
    <property type="entry name" value="GLYCOSYLTRANSFERASE"/>
    <property type="match status" value="1"/>
</dbReference>
<evidence type="ECO:0000256" key="1">
    <source>
        <dbReference type="ARBA" id="ARBA00022676"/>
    </source>
</evidence>
<organism evidence="4 5">
    <name type="scientific">Brevibacterium iodinum ATCC 49514</name>
    <dbReference type="NCBI Taxonomy" id="1255616"/>
    <lineage>
        <taxon>Bacteria</taxon>
        <taxon>Bacillati</taxon>
        <taxon>Actinomycetota</taxon>
        <taxon>Actinomycetes</taxon>
        <taxon>Micrococcales</taxon>
        <taxon>Brevibacteriaceae</taxon>
        <taxon>Brevibacterium</taxon>
    </lineage>
</organism>
<evidence type="ECO:0000256" key="2">
    <source>
        <dbReference type="ARBA" id="ARBA00022679"/>
    </source>
</evidence>
<proteinExistence type="predicted"/>
<evidence type="ECO:0000313" key="4">
    <source>
        <dbReference type="EMBL" id="SMX65386.1"/>
    </source>
</evidence>
<feature type="domain" description="Glycosyl transferase family 1" evidence="3">
    <location>
        <begin position="270"/>
        <end position="420"/>
    </location>
</feature>
<gene>
    <name evidence="4" type="ORF">BI49514_00154</name>
</gene>
<dbReference type="SUPFAM" id="SSF53756">
    <property type="entry name" value="UDP-Glycosyltransferase/glycogen phosphorylase"/>
    <property type="match status" value="1"/>
</dbReference>
<name>A0A2H1HRB5_9MICO</name>
<keyword evidence="2 4" id="KW-0808">Transferase</keyword>
<keyword evidence="5" id="KW-1185">Reference proteome</keyword>
<evidence type="ECO:0000313" key="5">
    <source>
        <dbReference type="Proteomes" id="UP000234382"/>
    </source>
</evidence>
<dbReference type="GO" id="GO:0016757">
    <property type="term" value="F:glycosyltransferase activity"/>
    <property type="evidence" value="ECO:0007669"/>
    <property type="project" value="UniProtKB-KW"/>
</dbReference>
<keyword evidence="1" id="KW-0328">Glycosyltransferase</keyword>
<accession>A0A2H1HRB5</accession>